<sequence>MTDKSTRPPKLNGVLETILYTADMARARYFFESVLGLSPHVSDHRFTAYPLGKSMLLLFLQGKTCETVELPGDMGTIPPHDGAGRQHIAFGIDDEALEDWEHHLASRGVEIEGRTRWPKGAVSLYFRDPDDHLLEVVTPGIWPNY</sequence>
<dbReference type="SUPFAM" id="SSF54593">
    <property type="entry name" value="Glyoxalase/Bleomycin resistance protein/Dihydroxybiphenyl dioxygenase"/>
    <property type="match status" value="1"/>
</dbReference>
<dbReference type="InterPro" id="IPR004360">
    <property type="entry name" value="Glyas_Fos-R_dOase_dom"/>
</dbReference>
<accession>A0ABV2B3Q8</accession>
<feature type="domain" description="VOC" evidence="1">
    <location>
        <begin position="13"/>
        <end position="139"/>
    </location>
</feature>
<dbReference type="Proteomes" id="UP001460888">
    <property type="component" value="Unassembled WGS sequence"/>
</dbReference>
<proteinExistence type="predicted"/>
<dbReference type="Pfam" id="PF00903">
    <property type="entry name" value="Glyoxalase"/>
    <property type="match status" value="1"/>
</dbReference>
<dbReference type="InterPro" id="IPR037523">
    <property type="entry name" value="VOC_core"/>
</dbReference>
<gene>
    <name evidence="2" type="ORF">SADO_14704</name>
</gene>
<dbReference type="EMBL" id="APND01000005">
    <property type="protein sequence ID" value="MES1930509.1"/>
    <property type="molecule type" value="Genomic_DNA"/>
</dbReference>
<keyword evidence="3" id="KW-1185">Reference proteome</keyword>
<reference evidence="2 3" key="1">
    <citation type="submission" date="2013-03" db="EMBL/GenBank/DDBJ databases">
        <title>Salinisphaera dokdonensis CL-ES53 Genome Sequencing.</title>
        <authorList>
            <person name="Li C."/>
            <person name="Lai Q."/>
            <person name="Shao Z."/>
        </authorList>
    </citation>
    <scope>NUCLEOTIDE SEQUENCE [LARGE SCALE GENOMIC DNA]</scope>
    <source>
        <strain evidence="2 3">CL-ES53</strain>
    </source>
</reference>
<dbReference type="PANTHER" id="PTHR21366">
    <property type="entry name" value="GLYOXALASE FAMILY PROTEIN"/>
    <property type="match status" value="1"/>
</dbReference>
<name>A0ABV2B3Q8_9GAMM</name>
<protein>
    <submittedName>
        <fullName evidence="2">Glyoxalase/bleomycin resistance protein/dioxygenase</fullName>
    </submittedName>
</protein>
<evidence type="ECO:0000313" key="3">
    <source>
        <dbReference type="Proteomes" id="UP001460888"/>
    </source>
</evidence>
<dbReference type="PROSITE" id="PS51819">
    <property type="entry name" value="VOC"/>
    <property type="match status" value="1"/>
</dbReference>
<dbReference type="RefSeq" id="WP_353112778.1">
    <property type="nucleotide sequence ID" value="NZ_APND01000005.1"/>
</dbReference>
<evidence type="ECO:0000259" key="1">
    <source>
        <dbReference type="PROSITE" id="PS51819"/>
    </source>
</evidence>
<dbReference type="Gene3D" id="3.10.180.10">
    <property type="entry name" value="2,3-Dihydroxybiphenyl 1,2-Dioxygenase, domain 1"/>
    <property type="match status" value="1"/>
</dbReference>
<evidence type="ECO:0000313" key="2">
    <source>
        <dbReference type="EMBL" id="MES1930509.1"/>
    </source>
</evidence>
<dbReference type="InterPro" id="IPR050383">
    <property type="entry name" value="GlyoxalaseI/FosfomycinResist"/>
</dbReference>
<dbReference type="InterPro" id="IPR029068">
    <property type="entry name" value="Glyas_Bleomycin-R_OHBP_Dase"/>
</dbReference>
<dbReference type="PANTHER" id="PTHR21366:SF22">
    <property type="entry name" value="VOC DOMAIN-CONTAINING PROTEIN"/>
    <property type="match status" value="1"/>
</dbReference>
<organism evidence="2 3">
    <name type="scientific">Salinisphaera dokdonensis CL-ES53</name>
    <dbReference type="NCBI Taxonomy" id="1304272"/>
    <lineage>
        <taxon>Bacteria</taxon>
        <taxon>Pseudomonadati</taxon>
        <taxon>Pseudomonadota</taxon>
        <taxon>Gammaproteobacteria</taxon>
        <taxon>Salinisphaerales</taxon>
        <taxon>Salinisphaeraceae</taxon>
        <taxon>Salinisphaera</taxon>
    </lineage>
</organism>
<comment type="caution">
    <text evidence="2">The sequence shown here is derived from an EMBL/GenBank/DDBJ whole genome shotgun (WGS) entry which is preliminary data.</text>
</comment>